<dbReference type="Pfam" id="PF04889">
    <property type="entry name" value="Cwf_Cwc_15"/>
    <property type="match status" value="2"/>
</dbReference>
<dbReference type="GO" id="GO:0003723">
    <property type="term" value="F:RNA binding"/>
    <property type="evidence" value="ECO:0007669"/>
    <property type="project" value="TreeGrafter"/>
</dbReference>
<accession>A0A2P6RAP2</accession>
<gene>
    <name evidence="5" type="ORF">RchiOBHm_Chr3g0468911</name>
</gene>
<dbReference type="PANTHER" id="PTHR12718:SF2">
    <property type="entry name" value="SPLICEOSOME-ASSOCIATED PROTEIN CWC15 HOMOLOG"/>
    <property type="match status" value="1"/>
</dbReference>
<dbReference type="Gramene" id="PRQ43477">
    <property type="protein sequence ID" value="PRQ43477"/>
    <property type="gene ID" value="RchiOBHm_Chr3g0468911"/>
</dbReference>
<protein>
    <submittedName>
        <fullName evidence="5">Putative pre-mRNA-splicing factor Cwf15/Cwc15</fullName>
    </submittedName>
</protein>
<dbReference type="Proteomes" id="UP000238479">
    <property type="component" value="Chromosome 3"/>
</dbReference>
<dbReference type="AlphaFoldDB" id="A0A2P6RAP2"/>
<organism evidence="5 6">
    <name type="scientific">Rosa chinensis</name>
    <name type="common">China rose</name>
    <dbReference type="NCBI Taxonomy" id="74649"/>
    <lineage>
        <taxon>Eukaryota</taxon>
        <taxon>Viridiplantae</taxon>
        <taxon>Streptophyta</taxon>
        <taxon>Embryophyta</taxon>
        <taxon>Tracheophyta</taxon>
        <taxon>Spermatophyta</taxon>
        <taxon>Magnoliopsida</taxon>
        <taxon>eudicotyledons</taxon>
        <taxon>Gunneridae</taxon>
        <taxon>Pentapetalae</taxon>
        <taxon>rosids</taxon>
        <taxon>fabids</taxon>
        <taxon>Rosales</taxon>
        <taxon>Rosaceae</taxon>
        <taxon>Rosoideae</taxon>
        <taxon>Rosoideae incertae sedis</taxon>
        <taxon>Rosa</taxon>
    </lineage>
</organism>
<dbReference type="InterPro" id="IPR006973">
    <property type="entry name" value="Cwf_Cwc_15"/>
</dbReference>
<proteinExistence type="inferred from homology"/>
<dbReference type="PANTHER" id="PTHR12718">
    <property type="entry name" value="CELL CYCLE CONTROL PROTEIN CWF15"/>
    <property type="match status" value="1"/>
</dbReference>
<feature type="compositionally biased region" description="Acidic residues" evidence="4">
    <location>
        <begin position="67"/>
        <end position="82"/>
    </location>
</feature>
<dbReference type="EMBL" id="PDCK01000041">
    <property type="protein sequence ID" value="PRQ43477.1"/>
    <property type="molecule type" value="Genomic_DNA"/>
</dbReference>
<feature type="region of interest" description="Disordered" evidence="4">
    <location>
        <begin position="62"/>
        <end position="82"/>
    </location>
</feature>
<dbReference type="GO" id="GO:0045292">
    <property type="term" value="P:mRNA cis splicing, via spliceosome"/>
    <property type="evidence" value="ECO:0007669"/>
    <property type="project" value="TreeGrafter"/>
</dbReference>
<comment type="similarity">
    <text evidence="1">Belongs to the CWC15 family.</text>
</comment>
<evidence type="ECO:0000256" key="1">
    <source>
        <dbReference type="ARBA" id="ARBA00006644"/>
    </source>
</evidence>
<evidence type="ECO:0000256" key="2">
    <source>
        <dbReference type="ARBA" id="ARBA00022664"/>
    </source>
</evidence>
<evidence type="ECO:0000313" key="5">
    <source>
        <dbReference type="EMBL" id="PRQ43477.1"/>
    </source>
</evidence>
<keyword evidence="3" id="KW-0508">mRNA splicing</keyword>
<evidence type="ECO:0000313" key="6">
    <source>
        <dbReference type="Proteomes" id="UP000238479"/>
    </source>
</evidence>
<dbReference type="OrthoDB" id="30179at2759"/>
<feature type="compositionally biased region" description="Polar residues" evidence="4">
    <location>
        <begin position="1"/>
        <end position="10"/>
    </location>
</feature>
<comment type="caution">
    <text evidence="5">The sequence shown here is derived from an EMBL/GenBank/DDBJ whole genome shotgun (WGS) entry which is preliminary data.</text>
</comment>
<feature type="region of interest" description="Disordered" evidence="4">
    <location>
        <begin position="1"/>
        <end position="49"/>
    </location>
</feature>
<sequence>MTSRSGQPTWTPAKGGNKPSGSGVSSRDIASHKTLKLRKEGQDTQEELQRKKRNLQEELKEIGGQILDEDGDVTTYDDDDDDDRTEAQELLAAADVLGGNPSRHKSVRRWNDDVVFRNQSRGETKTPKRFINDTVRNDFRIKFLNKYMIPFMH</sequence>
<dbReference type="GO" id="GO:0071013">
    <property type="term" value="C:catalytic step 2 spliceosome"/>
    <property type="evidence" value="ECO:0007669"/>
    <property type="project" value="TreeGrafter"/>
</dbReference>
<keyword evidence="2" id="KW-0507">mRNA processing</keyword>
<evidence type="ECO:0000256" key="4">
    <source>
        <dbReference type="SAM" id="MobiDB-lite"/>
    </source>
</evidence>
<reference evidence="5 6" key="1">
    <citation type="journal article" date="2018" name="Nat. Genet.">
        <title>The Rosa genome provides new insights in the design of modern roses.</title>
        <authorList>
            <person name="Bendahmane M."/>
        </authorList>
    </citation>
    <scope>NUCLEOTIDE SEQUENCE [LARGE SCALE GENOMIC DNA]</scope>
    <source>
        <strain evidence="6">cv. Old Blush</strain>
    </source>
</reference>
<name>A0A2P6RAP2_ROSCH</name>
<dbReference type="STRING" id="74649.A0A2P6RAP2"/>
<keyword evidence="6" id="KW-1185">Reference proteome</keyword>
<evidence type="ECO:0000256" key="3">
    <source>
        <dbReference type="ARBA" id="ARBA00023187"/>
    </source>
</evidence>